<dbReference type="VEuPathDB" id="TriTrypDB:Tb1125.8.170"/>
<feature type="signal peptide" evidence="9">
    <location>
        <begin position="1"/>
        <end position="20"/>
    </location>
</feature>
<keyword evidence="4" id="KW-0336">GPI-anchor</keyword>
<evidence type="ECO:0000256" key="5">
    <source>
        <dbReference type="ARBA" id="ARBA00023136"/>
    </source>
</evidence>
<evidence type="ECO:0000256" key="8">
    <source>
        <dbReference type="SAM" id="MobiDB-lite"/>
    </source>
</evidence>
<dbReference type="GO" id="GO:0005886">
    <property type="term" value="C:plasma membrane"/>
    <property type="evidence" value="ECO:0007669"/>
    <property type="project" value="UniProtKB-SubCell"/>
</dbReference>
<organism evidence="11">
    <name type="scientific">Trypanosoma brucei</name>
    <dbReference type="NCBI Taxonomy" id="5691"/>
    <lineage>
        <taxon>Eukaryota</taxon>
        <taxon>Discoba</taxon>
        <taxon>Euglenozoa</taxon>
        <taxon>Kinetoplastea</taxon>
        <taxon>Metakinetoplastina</taxon>
        <taxon>Trypanosomatida</taxon>
        <taxon>Trypanosomatidae</taxon>
        <taxon>Trypanosoma</taxon>
    </lineage>
</organism>
<comment type="function">
    <text evidence="1">VSG forms a coat on the surface of the parasite. The trypanosome evades the immune response of the host by expressing a series of antigenically distinct VSGs from an estimated 1000 VSG genes.</text>
</comment>
<keyword evidence="5" id="KW-0472">Membrane</keyword>
<dbReference type="GO" id="GO:0098552">
    <property type="term" value="C:side of membrane"/>
    <property type="evidence" value="ECO:0007669"/>
    <property type="project" value="UniProtKB-KW"/>
</dbReference>
<comment type="subcellular location">
    <subcellularLocation>
        <location evidence="2">Cell membrane</location>
        <topology evidence="2">Lipid-anchor</topology>
        <topology evidence="2">GPI-anchor</topology>
    </subcellularLocation>
</comment>
<feature type="chain" id="PRO_5012007621" evidence="9">
    <location>
        <begin position="21"/>
        <end position="479"/>
    </location>
</feature>
<feature type="region of interest" description="Disordered" evidence="8">
    <location>
        <begin position="416"/>
        <end position="441"/>
    </location>
</feature>
<evidence type="ECO:0000256" key="9">
    <source>
        <dbReference type="SAM" id="SignalP"/>
    </source>
</evidence>
<dbReference type="PROSITE" id="PS51257">
    <property type="entry name" value="PROKAR_LIPOPROTEIN"/>
    <property type="match status" value="1"/>
</dbReference>
<sequence>MSARLHQAILVLYFAAQASAQETQLAACGSTCACERRAVNTASHLDKAIEAAANTLADNAAKAVKLSAAAAAATDGDKQILAPAASVALKYLLQQTTDFAAAAPKVISGSRLLNSLAAHYRALEAMKRAGDTAKIAGTVGGNYAAGTYTAETLTAKKASQCSDLEQEDKLTADQLVLAENMNFKDEKLYSAIAMACQLANQAVCTGATTSDFILAKVTLSTIQTTASGSALSNGGFATIAAGPILEPPITNANINGEITELKNAVQKLQEIKTIADSTLYSTDDTVVKFVARQVFKVAASDKPTQQQETEIATHIKETYGANAGDFQTKIWRKVENTEVSFNGPKAIETKQLSKVTPEAAVASTIAVSLANQQNSDGKACPQPQAPDNKVEKCVGKKGDACTGDCELDGEICKQKKKGDEENKEKDGKAASTCAGKKQGECEKENGCKWEGTECKDSSILLTKKFALSVVSAAFAALLF</sequence>
<evidence type="ECO:0000256" key="1">
    <source>
        <dbReference type="ARBA" id="ARBA00002523"/>
    </source>
</evidence>
<protein>
    <submittedName>
        <fullName evidence="11">Variant surface glycoprotein</fullName>
    </submittedName>
</protein>
<keyword evidence="7" id="KW-0449">Lipoprotein</keyword>
<feature type="compositionally biased region" description="Basic and acidic residues" evidence="8">
    <location>
        <begin position="416"/>
        <end position="428"/>
    </location>
</feature>
<keyword evidence="3" id="KW-1003">Cell membrane</keyword>
<evidence type="ECO:0000259" key="10">
    <source>
        <dbReference type="Pfam" id="PF10659"/>
    </source>
</evidence>
<evidence type="ECO:0000256" key="7">
    <source>
        <dbReference type="ARBA" id="ARBA00023288"/>
    </source>
</evidence>
<reference evidence="11" key="1">
    <citation type="submission" date="2016-12" db="EMBL/GenBank/DDBJ databases">
        <title>Trypanosoma brucei Minichromosomal Variant Surface Glycoprotein (VSG) Repertoire.</title>
        <authorList>
            <person name="Cross G.A."/>
            <person name="Mugnier M.R."/>
        </authorList>
    </citation>
    <scope>NUCLEOTIDE SEQUENCE</scope>
    <source>
        <strain evidence="11">Tb927.100.15</strain>
    </source>
</reference>
<dbReference type="AlphaFoldDB" id="A0A1V0G082"/>
<keyword evidence="6" id="KW-0325">Glycoprotein</keyword>
<keyword evidence="9" id="KW-0732">Signal</keyword>
<evidence type="ECO:0000313" key="11">
    <source>
        <dbReference type="EMBL" id="ARB51401.1"/>
    </source>
</evidence>
<feature type="domain" description="Trypanosome variant surface glycoprotein C-terminal" evidence="10">
    <location>
        <begin position="390"/>
        <end position="478"/>
    </location>
</feature>
<evidence type="ECO:0000256" key="4">
    <source>
        <dbReference type="ARBA" id="ARBA00022622"/>
    </source>
</evidence>
<dbReference type="VEuPathDB" id="TriTrypDB:Tb427_000042600"/>
<dbReference type="InterPro" id="IPR019609">
    <property type="entry name" value="Variant_surf_glycoprt_trypan_C"/>
</dbReference>
<dbReference type="VEuPathDB" id="TriTrypDB:Tb927.8.170"/>
<evidence type="ECO:0000256" key="2">
    <source>
        <dbReference type="ARBA" id="ARBA00004609"/>
    </source>
</evidence>
<dbReference type="SUPFAM" id="SSF58087">
    <property type="entry name" value="Variant surface glycoprotein (N-terminal domain)"/>
    <property type="match status" value="1"/>
</dbReference>
<accession>A0A1V0G082</accession>
<evidence type="ECO:0000256" key="3">
    <source>
        <dbReference type="ARBA" id="ARBA00022475"/>
    </source>
</evidence>
<name>A0A1V0G082_9TRYP</name>
<proteinExistence type="predicted"/>
<dbReference type="EMBL" id="KY404793">
    <property type="protein sequence ID" value="ARB51401.1"/>
    <property type="molecule type" value="Genomic_DNA"/>
</dbReference>
<dbReference type="Pfam" id="PF10659">
    <property type="entry name" value="Trypan_glycop_C"/>
    <property type="match status" value="1"/>
</dbReference>
<evidence type="ECO:0000256" key="6">
    <source>
        <dbReference type="ARBA" id="ARBA00023180"/>
    </source>
</evidence>